<gene>
    <name evidence="1" type="ORF">FcAc13_10585</name>
</gene>
<name>A0ABR7QZW4_9GAMM</name>
<dbReference type="InterPro" id="IPR019046">
    <property type="entry name" value="Restrct_endonuc_II_NgoPII"/>
</dbReference>
<accession>A0ABR7QZW4</accession>
<keyword evidence="2" id="KW-1185">Reference proteome</keyword>
<proteinExistence type="predicted"/>
<keyword evidence="1" id="KW-0540">Nuclease</keyword>
<protein>
    <submittedName>
        <fullName evidence="1">NgoPII family restriction endonuclease</fullName>
    </submittedName>
</protein>
<comment type="caution">
    <text evidence="1">The sequence shown here is derived from an EMBL/GenBank/DDBJ whole genome shotgun (WGS) entry which is preliminary data.</text>
</comment>
<dbReference type="Pfam" id="PF09521">
    <property type="entry name" value="RE_NgoPII"/>
    <property type="match status" value="1"/>
</dbReference>
<evidence type="ECO:0000313" key="1">
    <source>
        <dbReference type="EMBL" id="MBC9131747.1"/>
    </source>
</evidence>
<keyword evidence="1" id="KW-0378">Hydrolase</keyword>
<keyword evidence="1" id="KW-0255">Endonuclease</keyword>
<dbReference type="RefSeq" id="WP_187756192.1">
    <property type="nucleotide sequence ID" value="NZ_JABURY010000020.1"/>
</dbReference>
<sequence length="285" mass="32631">METNLIKAILYLVKSPVSQILQMNSGRNRINNQGKGLEEFIIDLFCGTVGEIDEQLRIRRRNELFSYLGNQNNPPDAMIYAGDAIEIKKIETTNAAIALNSSYPKAKLFSNSPMLVKSCVSCEDWIEKDMIYAIGQINNQNLLHSLCFVYGVDYAASLDIYERIKLKIKQGILTIEGVEFSETKELGRVNKVDPLGITNLRIRGMWHIDNPIKVFNYIYEPQKSASFNMMALINIEKYLTFSDEDRNELEKNEKELENLMIKDVKIKCPDNPAKLKDAKLITFFL</sequence>
<evidence type="ECO:0000313" key="2">
    <source>
        <dbReference type="Proteomes" id="UP000651208"/>
    </source>
</evidence>
<dbReference type="GO" id="GO:0004519">
    <property type="term" value="F:endonuclease activity"/>
    <property type="evidence" value="ECO:0007669"/>
    <property type="project" value="UniProtKB-KW"/>
</dbReference>
<reference evidence="1 2" key="1">
    <citation type="submission" date="2020-06" db="EMBL/GenBank/DDBJ databases">
        <title>Frischella cerana isolated from Apis cerana gut homogenate.</title>
        <authorList>
            <person name="Wolter L.A."/>
            <person name="Suenami S."/>
            <person name="Miyazaki R."/>
        </authorList>
    </citation>
    <scope>NUCLEOTIDE SEQUENCE [LARGE SCALE GENOMIC DNA]</scope>
    <source>
        <strain evidence="1 2">Ac13</strain>
    </source>
</reference>
<dbReference type="Proteomes" id="UP000651208">
    <property type="component" value="Unassembled WGS sequence"/>
</dbReference>
<dbReference type="EMBL" id="JABURY010000020">
    <property type="protein sequence ID" value="MBC9131747.1"/>
    <property type="molecule type" value="Genomic_DNA"/>
</dbReference>
<organism evidence="1 2">
    <name type="scientific">Frischella japonica</name>
    <dbReference type="NCBI Taxonomy" id="2741544"/>
    <lineage>
        <taxon>Bacteria</taxon>
        <taxon>Pseudomonadati</taxon>
        <taxon>Pseudomonadota</taxon>
        <taxon>Gammaproteobacteria</taxon>
        <taxon>Orbales</taxon>
        <taxon>Orbaceae</taxon>
        <taxon>Frischella</taxon>
    </lineage>
</organism>